<dbReference type="Gene3D" id="3.30.565.10">
    <property type="entry name" value="Histidine kinase-like ATPase, C-terminal domain"/>
    <property type="match status" value="1"/>
</dbReference>
<keyword evidence="4" id="KW-0808">Transferase</keyword>
<dbReference type="InterPro" id="IPR050482">
    <property type="entry name" value="Sensor_HK_TwoCompSys"/>
</dbReference>
<feature type="transmembrane region" description="Helical" evidence="9">
    <location>
        <begin position="109"/>
        <end position="129"/>
    </location>
</feature>
<dbReference type="Proteomes" id="UP000322244">
    <property type="component" value="Unassembled WGS sequence"/>
</dbReference>
<dbReference type="EC" id="2.7.13.3" evidence="2"/>
<keyword evidence="9" id="KW-1133">Transmembrane helix</keyword>
<evidence type="ECO:0000313" key="13">
    <source>
        <dbReference type="Proteomes" id="UP000322244"/>
    </source>
</evidence>
<feature type="domain" description="Signal transduction histidine kinase subgroup 3 dimerisation and phosphoacceptor" evidence="11">
    <location>
        <begin position="188"/>
        <end position="253"/>
    </location>
</feature>
<dbReference type="Gene3D" id="1.20.5.1930">
    <property type="match status" value="1"/>
</dbReference>
<feature type="transmembrane region" description="Helical" evidence="9">
    <location>
        <begin position="135"/>
        <end position="154"/>
    </location>
</feature>
<dbReference type="Pfam" id="PF07730">
    <property type="entry name" value="HisKA_3"/>
    <property type="match status" value="1"/>
</dbReference>
<sequence length="391" mass="41599">MRRWSELPASAQDAVIAVGAFCFGASLYPMGLFSFGDGPDRGLPVRFAVLALLCCATYFRRSIPIAALLGGLIPLAIDLGLGASVPIWLIYSDLIYAAVLYGSRTKSRAVVIASAVLSVVFCIGVGIVADDWRVLAVAMGAAVAFVGTPIWWAITVRTHKEIAESERRRAAAMAVVAQLDRQAAIADERNVMARDLHDVIAGHLSAIAIQSEAALAIARTDPKSVQAVLESVRANSIGALDEMHTMIGLLRSSSNDSDTTAPRRLEHLPMLVDSTRATGTEVTVLRTTDHPVPTAVDHTAYRIAQEALTNAMKHAPGRPVDVDVHAQSGRLLLDVSNALARHTPRAANSLGRGLTNMRERTELLGGTFEAGPGSGRWRVHVSLPLTAGAAR</sequence>
<dbReference type="RefSeq" id="WP_149429734.1">
    <property type="nucleotide sequence ID" value="NZ_VLNY01000003.1"/>
</dbReference>
<dbReference type="Pfam" id="PF02518">
    <property type="entry name" value="HATPase_c"/>
    <property type="match status" value="1"/>
</dbReference>
<dbReference type="SUPFAM" id="SSF55874">
    <property type="entry name" value="ATPase domain of HSP90 chaperone/DNA topoisomerase II/histidine kinase"/>
    <property type="match status" value="1"/>
</dbReference>
<comment type="catalytic activity">
    <reaction evidence="1">
        <text>ATP + protein L-histidine = ADP + protein N-phospho-L-histidine.</text>
        <dbReference type="EC" id="2.7.13.3"/>
    </reaction>
</comment>
<evidence type="ECO:0000256" key="9">
    <source>
        <dbReference type="SAM" id="Phobius"/>
    </source>
</evidence>
<dbReference type="GO" id="GO:0000155">
    <property type="term" value="F:phosphorelay sensor kinase activity"/>
    <property type="evidence" value="ECO:0007669"/>
    <property type="project" value="InterPro"/>
</dbReference>
<keyword evidence="6 12" id="KW-0418">Kinase</keyword>
<dbReference type="InterPro" id="IPR036890">
    <property type="entry name" value="HATPase_C_sf"/>
</dbReference>
<accession>A0A5A7SDD4</accession>
<name>A0A5A7SDD4_9NOCA</name>
<evidence type="ECO:0000313" key="12">
    <source>
        <dbReference type="EMBL" id="KAA0023389.1"/>
    </source>
</evidence>
<feature type="transmembrane region" description="Helical" evidence="9">
    <location>
        <begin position="47"/>
        <end position="73"/>
    </location>
</feature>
<dbReference type="GO" id="GO:0046983">
    <property type="term" value="F:protein dimerization activity"/>
    <property type="evidence" value="ECO:0007669"/>
    <property type="project" value="InterPro"/>
</dbReference>
<keyword evidence="8" id="KW-0902">Two-component regulatory system</keyword>
<evidence type="ECO:0000256" key="6">
    <source>
        <dbReference type="ARBA" id="ARBA00022777"/>
    </source>
</evidence>
<evidence type="ECO:0000256" key="2">
    <source>
        <dbReference type="ARBA" id="ARBA00012438"/>
    </source>
</evidence>
<evidence type="ECO:0000256" key="8">
    <source>
        <dbReference type="ARBA" id="ARBA00023012"/>
    </source>
</evidence>
<dbReference type="OrthoDB" id="227596at2"/>
<dbReference type="GO" id="GO:0005524">
    <property type="term" value="F:ATP binding"/>
    <property type="evidence" value="ECO:0007669"/>
    <property type="project" value="UniProtKB-KW"/>
</dbReference>
<evidence type="ECO:0000256" key="5">
    <source>
        <dbReference type="ARBA" id="ARBA00022741"/>
    </source>
</evidence>
<dbReference type="EMBL" id="VLNY01000003">
    <property type="protein sequence ID" value="KAA0023389.1"/>
    <property type="molecule type" value="Genomic_DNA"/>
</dbReference>
<dbReference type="CDD" id="cd16917">
    <property type="entry name" value="HATPase_UhpB-NarQ-NarX-like"/>
    <property type="match status" value="1"/>
</dbReference>
<keyword evidence="9" id="KW-0812">Transmembrane</keyword>
<organism evidence="12 13">
    <name type="scientific">Antrihabitans cavernicola</name>
    <dbReference type="NCBI Taxonomy" id="2495913"/>
    <lineage>
        <taxon>Bacteria</taxon>
        <taxon>Bacillati</taxon>
        <taxon>Actinomycetota</taxon>
        <taxon>Actinomycetes</taxon>
        <taxon>Mycobacteriales</taxon>
        <taxon>Nocardiaceae</taxon>
        <taxon>Antrihabitans</taxon>
    </lineage>
</organism>
<feature type="transmembrane region" description="Helical" evidence="9">
    <location>
        <begin position="14"/>
        <end position="35"/>
    </location>
</feature>
<keyword evidence="5" id="KW-0547">Nucleotide-binding</keyword>
<evidence type="ECO:0000256" key="3">
    <source>
        <dbReference type="ARBA" id="ARBA00022553"/>
    </source>
</evidence>
<proteinExistence type="predicted"/>
<dbReference type="PANTHER" id="PTHR24421">
    <property type="entry name" value="NITRATE/NITRITE SENSOR PROTEIN NARX-RELATED"/>
    <property type="match status" value="1"/>
</dbReference>
<reference evidence="12 13" key="1">
    <citation type="submission" date="2019-07" db="EMBL/GenBank/DDBJ databases">
        <title>Rhodococcus cavernicolus sp. nov., isolated from a cave.</title>
        <authorList>
            <person name="Lee S.D."/>
        </authorList>
    </citation>
    <scope>NUCLEOTIDE SEQUENCE [LARGE SCALE GENOMIC DNA]</scope>
    <source>
        <strain evidence="12 13">C1-24</strain>
    </source>
</reference>
<keyword evidence="13" id="KW-1185">Reference proteome</keyword>
<keyword evidence="9" id="KW-0472">Membrane</keyword>
<protein>
    <recommendedName>
        <fullName evidence="2">histidine kinase</fullName>
        <ecNumber evidence="2">2.7.13.3</ecNumber>
    </recommendedName>
</protein>
<feature type="domain" description="Histidine kinase/HSP90-like ATPase" evidence="10">
    <location>
        <begin position="300"/>
        <end position="386"/>
    </location>
</feature>
<dbReference type="InterPro" id="IPR003594">
    <property type="entry name" value="HATPase_dom"/>
</dbReference>
<evidence type="ECO:0000256" key="1">
    <source>
        <dbReference type="ARBA" id="ARBA00000085"/>
    </source>
</evidence>
<feature type="transmembrane region" description="Helical" evidence="9">
    <location>
        <begin position="79"/>
        <end position="102"/>
    </location>
</feature>
<gene>
    <name evidence="12" type="ORF">FOY51_08240</name>
</gene>
<dbReference type="InterPro" id="IPR011712">
    <property type="entry name" value="Sig_transdc_His_kin_sub3_dim/P"/>
</dbReference>
<evidence type="ECO:0000256" key="4">
    <source>
        <dbReference type="ARBA" id="ARBA00022679"/>
    </source>
</evidence>
<keyword evidence="7" id="KW-0067">ATP-binding</keyword>
<dbReference type="GO" id="GO:0016020">
    <property type="term" value="C:membrane"/>
    <property type="evidence" value="ECO:0007669"/>
    <property type="project" value="InterPro"/>
</dbReference>
<dbReference type="PANTHER" id="PTHR24421:SF10">
    <property type="entry name" value="NITRATE_NITRITE SENSOR PROTEIN NARQ"/>
    <property type="match status" value="1"/>
</dbReference>
<evidence type="ECO:0000256" key="7">
    <source>
        <dbReference type="ARBA" id="ARBA00022840"/>
    </source>
</evidence>
<comment type="caution">
    <text evidence="12">The sequence shown here is derived from an EMBL/GenBank/DDBJ whole genome shotgun (WGS) entry which is preliminary data.</text>
</comment>
<dbReference type="AlphaFoldDB" id="A0A5A7SDD4"/>
<keyword evidence="3" id="KW-0597">Phosphoprotein</keyword>
<evidence type="ECO:0000259" key="10">
    <source>
        <dbReference type="Pfam" id="PF02518"/>
    </source>
</evidence>
<evidence type="ECO:0000259" key="11">
    <source>
        <dbReference type="Pfam" id="PF07730"/>
    </source>
</evidence>